<dbReference type="GO" id="GO:0016020">
    <property type="term" value="C:membrane"/>
    <property type="evidence" value="ECO:0007669"/>
    <property type="project" value="InterPro"/>
</dbReference>
<comment type="caution">
    <text evidence="2">The sequence shown here is derived from an EMBL/GenBank/DDBJ whole genome shotgun (WGS) entry which is preliminary data.</text>
</comment>
<dbReference type="RefSeq" id="WP_146567471.1">
    <property type="nucleotide sequence ID" value="NZ_SIHJ01000003.1"/>
</dbReference>
<dbReference type="SUPFAM" id="SSF81343">
    <property type="entry name" value="Fumarate reductase respiratory complex transmembrane subunits"/>
    <property type="match status" value="1"/>
</dbReference>
<gene>
    <name evidence="2" type="primary">sdhC</name>
    <name evidence="2" type="ORF">KOR34_40220</name>
</gene>
<evidence type="ECO:0000313" key="3">
    <source>
        <dbReference type="Proteomes" id="UP000316714"/>
    </source>
</evidence>
<keyword evidence="3" id="KW-1185">Reference proteome</keyword>
<proteinExistence type="predicted"/>
<feature type="transmembrane region" description="Helical" evidence="1">
    <location>
        <begin position="68"/>
        <end position="90"/>
    </location>
</feature>
<feature type="transmembrane region" description="Helical" evidence="1">
    <location>
        <begin position="21"/>
        <end position="42"/>
    </location>
</feature>
<evidence type="ECO:0000313" key="2">
    <source>
        <dbReference type="EMBL" id="TWT32260.1"/>
    </source>
</evidence>
<organism evidence="2 3">
    <name type="scientific">Posidoniimonas corsicana</name>
    <dbReference type="NCBI Taxonomy" id="1938618"/>
    <lineage>
        <taxon>Bacteria</taxon>
        <taxon>Pseudomonadati</taxon>
        <taxon>Planctomycetota</taxon>
        <taxon>Planctomycetia</taxon>
        <taxon>Pirellulales</taxon>
        <taxon>Lacipirellulaceae</taxon>
        <taxon>Posidoniimonas</taxon>
    </lineage>
</organism>
<dbReference type="Gene3D" id="1.20.1300.10">
    <property type="entry name" value="Fumarate reductase/succinate dehydrogenase, transmembrane subunit"/>
    <property type="match status" value="1"/>
</dbReference>
<dbReference type="AlphaFoldDB" id="A0A5C5V2P5"/>
<keyword evidence="1" id="KW-1133">Transmembrane helix</keyword>
<evidence type="ECO:0000256" key="1">
    <source>
        <dbReference type="SAM" id="Phobius"/>
    </source>
</evidence>
<feature type="transmembrane region" description="Helical" evidence="1">
    <location>
        <begin position="111"/>
        <end position="129"/>
    </location>
</feature>
<keyword evidence="1" id="KW-0812">Transmembrane</keyword>
<dbReference type="EMBL" id="SIHJ01000003">
    <property type="protein sequence ID" value="TWT32260.1"/>
    <property type="molecule type" value="Genomic_DNA"/>
</dbReference>
<dbReference type="OrthoDB" id="9789209at2"/>
<name>A0A5C5V2P5_9BACT</name>
<protein>
    <submittedName>
        <fullName evidence="2">Succinate dehydrogenase cytochrome b558 subunit</fullName>
    </submittedName>
</protein>
<dbReference type="Proteomes" id="UP000316714">
    <property type="component" value="Unassembled WGS sequence"/>
</dbReference>
<dbReference type="InterPro" id="IPR016002">
    <property type="entry name" value="Succ_DH_cyt_b558_Firmicute"/>
</dbReference>
<feature type="transmembrane region" description="Helical" evidence="1">
    <location>
        <begin position="157"/>
        <end position="180"/>
    </location>
</feature>
<accession>A0A5C5V2P5</accession>
<sequence length="276" mass="30612">MADSSLSFLQRHEFLIRRLHSLSGLVPVGAYMCVHLLTNASILNSAETFQNNVYTIHSLDKALPIVEWLFIFLPIIFHAVIGVVIIKGGLPNNSNYKYGPNWRYTLQRATGMIAFVFIFLHVFHLHGWFHGEAWLEFARSVGGASFSPFNAASTLKVAMSGFVVPVLYAIGVLSCVFHLANGIWTMGITWGAWTTPKAQQTALGICSGFGVLLAIVGMSALWGAANPETYTGETSVEAIREVEDQMYEARVEMGMVGPNEHKRYHEVVKETEQTEE</sequence>
<dbReference type="CDD" id="cd03497">
    <property type="entry name" value="SQR_TypeB_1_TM"/>
    <property type="match status" value="1"/>
</dbReference>
<reference evidence="2 3" key="1">
    <citation type="submission" date="2019-02" db="EMBL/GenBank/DDBJ databases">
        <title>Deep-cultivation of Planctomycetes and their phenomic and genomic characterization uncovers novel biology.</title>
        <authorList>
            <person name="Wiegand S."/>
            <person name="Jogler M."/>
            <person name="Boedeker C."/>
            <person name="Pinto D."/>
            <person name="Vollmers J."/>
            <person name="Rivas-Marin E."/>
            <person name="Kohn T."/>
            <person name="Peeters S.H."/>
            <person name="Heuer A."/>
            <person name="Rast P."/>
            <person name="Oberbeckmann S."/>
            <person name="Bunk B."/>
            <person name="Jeske O."/>
            <person name="Meyerdierks A."/>
            <person name="Storesund J.E."/>
            <person name="Kallscheuer N."/>
            <person name="Luecker S."/>
            <person name="Lage O.M."/>
            <person name="Pohl T."/>
            <person name="Merkel B.J."/>
            <person name="Hornburger P."/>
            <person name="Mueller R.-W."/>
            <person name="Bruemmer F."/>
            <person name="Labrenz M."/>
            <person name="Spormann A.M."/>
            <person name="Op Den Camp H."/>
            <person name="Overmann J."/>
            <person name="Amann R."/>
            <person name="Jetten M.S.M."/>
            <person name="Mascher T."/>
            <person name="Medema M.H."/>
            <person name="Devos D.P."/>
            <person name="Kaster A.-K."/>
            <person name="Ovreas L."/>
            <person name="Rohde M."/>
            <person name="Galperin M.Y."/>
            <person name="Jogler C."/>
        </authorList>
    </citation>
    <scope>NUCLEOTIDE SEQUENCE [LARGE SCALE GENOMIC DNA]</scope>
    <source>
        <strain evidence="2 3">KOR34</strain>
    </source>
</reference>
<feature type="transmembrane region" description="Helical" evidence="1">
    <location>
        <begin position="201"/>
        <end position="225"/>
    </location>
</feature>
<dbReference type="InterPro" id="IPR034804">
    <property type="entry name" value="SQR/QFR_C/D"/>
</dbReference>
<keyword evidence="1" id="KW-0472">Membrane</keyword>